<dbReference type="EMBL" id="FNAG01000004">
    <property type="protein sequence ID" value="SDD59099.1"/>
    <property type="molecule type" value="Genomic_DNA"/>
</dbReference>
<keyword evidence="2" id="KW-0547">Nucleotide-binding</keyword>
<protein>
    <submittedName>
        <fullName evidence="6">ABC-type lipoprotein export system, ATPase component</fullName>
    </submittedName>
</protein>
<dbReference type="RefSeq" id="WP_091241628.1">
    <property type="nucleotide sequence ID" value="NZ_FNAG01000004.1"/>
</dbReference>
<dbReference type="STRING" id="265719.SAMN04488509_10446"/>
<dbReference type="Pfam" id="PF00005">
    <property type="entry name" value="ABC_tran"/>
    <property type="match status" value="1"/>
</dbReference>
<dbReference type="AlphaFoldDB" id="A0A1G6VZV8"/>
<name>A0A1G6VZV8_9GAMM</name>
<dbReference type="GO" id="GO:0022857">
    <property type="term" value="F:transmembrane transporter activity"/>
    <property type="evidence" value="ECO:0007669"/>
    <property type="project" value="UniProtKB-ARBA"/>
</dbReference>
<dbReference type="SMART" id="SM00382">
    <property type="entry name" value="AAA"/>
    <property type="match status" value="1"/>
</dbReference>
<dbReference type="InterPro" id="IPR017911">
    <property type="entry name" value="MacB-like_ATP-bd"/>
</dbReference>
<sequence length="222" mass="25050">MIELRELEKSYPLAAQRHYVLRKISLDIHEGDFLSIMGPSGSGKTSLLSVLGLMDSDWSGSYRFAGTDLHTLKERARKDFAREHIGFVFQHYHLLDDLTVAENLELPLSYRNVRGSERQARVAELLDRFGMAARRDLYPRQLSGGQQQIVAVARAVIARPRLLLCDEPTGALHYSQGVQVMDLLSELNKEGTTIVQVTHNPEYAARGGRQVELFDGWMKQVA</sequence>
<dbReference type="PROSITE" id="PS50893">
    <property type="entry name" value="ABC_TRANSPORTER_2"/>
    <property type="match status" value="1"/>
</dbReference>
<proteinExistence type="inferred from homology"/>
<dbReference type="FunFam" id="3.40.50.300:FF:000032">
    <property type="entry name" value="Export ABC transporter ATP-binding protein"/>
    <property type="match status" value="1"/>
</dbReference>
<reference evidence="6 7" key="1">
    <citation type="submission" date="2016-10" db="EMBL/GenBank/DDBJ databases">
        <authorList>
            <person name="de Groot N.N."/>
        </authorList>
    </citation>
    <scope>NUCLEOTIDE SEQUENCE [LARGE SCALE GENOMIC DNA]</scope>
    <source>
        <strain evidence="6 7">DSM 16957</strain>
    </source>
</reference>
<organism evidence="6 7">
    <name type="scientific">Aquimonas voraii</name>
    <dbReference type="NCBI Taxonomy" id="265719"/>
    <lineage>
        <taxon>Bacteria</taxon>
        <taxon>Pseudomonadati</taxon>
        <taxon>Pseudomonadota</taxon>
        <taxon>Gammaproteobacteria</taxon>
        <taxon>Lysobacterales</taxon>
        <taxon>Lysobacteraceae</taxon>
        <taxon>Aquimonas</taxon>
    </lineage>
</organism>
<dbReference type="GO" id="GO:0005886">
    <property type="term" value="C:plasma membrane"/>
    <property type="evidence" value="ECO:0007669"/>
    <property type="project" value="TreeGrafter"/>
</dbReference>
<keyword evidence="3" id="KW-0067">ATP-binding</keyword>
<keyword evidence="1" id="KW-0813">Transport</keyword>
<gene>
    <name evidence="6" type="ORF">SAMN04488509_10446</name>
</gene>
<dbReference type="PANTHER" id="PTHR24220">
    <property type="entry name" value="IMPORT ATP-BINDING PROTEIN"/>
    <property type="match status" value="1"/>
</dbReference>
<dbReference type="InterPro" id="IPR027417">
    <property type="entry name" value="P-loop_NTPase"/>
</dbReference>
<evidence type="ECO:0000256" key="4">
    <source>
        <dbReference type="ARBA" id="ARBA00038388"/>
    </source>
</evidence>
<dbReference type="OrthoDB" id="9783924at2"/>
<evidence type="ECO:0000256" key="3">
    <source>
        <dbReference type="ARBA" id="ARBA00022840"/>
    </source>
</evidence>
<comment type="similarity">
    <text evidence="4">Belongs to the ABC transporter superfamily. Macrolide exporter (TC 3.A.1.122) family.</text>
</comment>
<feature type="domain" description="ABC transporter" evidence="5">
    <location>
        <begin position="2"/>
        <end position="222"/>
    </location>
</feature>
<evidence type="ECO:0000313" key="6">
    <source>
        <dbReference type="EMBL" id="SDD59099.1"/>
    </source>
</evidence>
<dbReference type="SUPFAM" id="SSF52540">
    <property type="entry name" value="P-loop containing nucleoside triphosphate hydrolases"/>
    <property type="match status" value="1"/>
</dbReference>
<dbReference type="GO" id="GO:1902495">
    <property type="term" value="C:transmembrane transporter complex"/>
    <property type="evidence" value="ECO:0007669"/>
    <property type="project" value="UniProtKB-ARBA"/>
</dbReference>
<evidence type="ECO:0000256" key="2">
    <source>
        <dbReference type="ARBA" id="ARBA00022741"/>
    </source>
</evidence>
<dbReference type="InterPro" id="IPR015854">
    <property type="entry name" value="ABC_transpr_LolD-like"/>
</dbReference>
<keyword evidence="6" id="KW-0449">Lipoprotein</keyword>
<evidence type="ECO:0000256" key="1">
    <source>
        <dbReference type="ARBA" id="ARBA00022448"/>
    </source>
</evidence>
<dbReference type="GO" id="GO:0005524">
    <property type="term" value="F:ATP binding"/>
    <property type="evidence" value="ECO:0007669"/>
    <property type="project" value="UniProtKB-KW"/>
</dbReference>
<evidence type="ECO:0000259" key="5">
    <source>
        <dbReference type="PROSITE" id="PS50893"/>
    </source>
</evidence>
<dbReference type="Proteomes" id="UP000199603">
    <property type="component" value="Unassembled WGS sequence"/>
</dbReference>
<dbReference type="InterPro" id="IPR003593">
    <property type="entry name" value="AAA+_ATPase"/>
</dbReference>
<dbReference type="PANTHER" id="PTHR24220:SF86">
    <property type="entry name" value="ABC TRANSPORTER ABCH.1"/>
    <property type="match status" value="1"/>
</dbReference>
<dbReference type="InterPro" id="IPR003439">
    <property type="entry name" value="ABC_transporter-like_ATP-bd"/>
</dbReference>
<dbReference type="CDD" id="cd03255">
    <property type="entry name" value="ABC_MJ0796_LolCDE_FtsE"/>
    <property type="match status" value="1"/>
</dbReference>
<keyword evidence="7" id="KW-1185">Reference proteome</keyword>
<dbReference type="GO" id="GO:0016887">
    <property type="term" value="F:ATP hydrolysis activity"/>
    <property type="evidence" value="ECO:0007669"/>
    <property type="project" value="InterPro"/>
</dbReference>
<dbReference type="Gene3D" id="3.40.50.300">
    <property type="entry name" value="P-loop containing nucleotide triphosphate hydrolases"/>
    <property type="match status" value="1"/>
</dbReference>
<evidence type="ECO:0000313" key="7">
    <source>
        <dbReference type="Proteomes" id="UP000199603"/>
    </source>
</evidence>
<accession>A0A1G6VZV8</accession>